<comment type="caution">
    <text evidence="2">The sequence shown here is derived from an EMBL/GenBank/DDBJ whole genome shotgun (WGS) entry which is preliminary data.</text>
</comment>
<evidence type="ECO:0000256" key="1">
    <source>
        <dbReference type="SAM" id="Coils"/>
    </source>
</evidence>
<accession>A0ABQ8K0K2</accession>
<keyword evidence="1" id="KW-0175">Coiled coil</keyword>
<keyword evidence="3" id="KW-1185">Reference proteome</keyword>
<organism evidence="2 3">
    <name type="scientific">Rhodofomes roseus</name>
    <dbReference type="NCBI Taxonomy" id="34475"/>
    <lineage>
        <taxon>Eukaryota</taxon>
        <taxon>Fungi</taxon>
        <taxon>Dikarya</taxon>
        <taxon>Basidiomycota</taxon>
        <taxon>Agaricomycotina</taxon>
        <taxon>Agaricomycetes</taxon>
        <taxon>Polyporales</taxon>
        <taxon>Rhodofomes</taxon>
    </lineage>
</organism>
<protein>
    <submittedName>
        <fullName evidence="2">Uncharacterized protein</fullName>
    </submittedName>
</protein>
<evidence type="ECO:0000313" key="3">
    <source>
        <dbReference type="Proteomes" id="UP000814176"/>
    </source>
</evidence>
<name>A0ABQ8K0K2_9APHY</name>
<gene>
    <name evidence="2" type="ORF">C8Q71DRAFT_381301</name>
</gene>
<feature type="coiled-coil region" evidence="1">
    <location>
        <begin position="1"/>
        <end position="321"/>
    </location>
</feature>
<dbReference type="EMBL" id="JADCUA010000033">
    <property type="protein sequence ID" value="KAH9830183.1"/>
    <property type="molecule type" value="Genomic_DNA"/>
</dbReference>
<proteinExistence type="predicted"/>
<reference evidence="2 3" key="1">
    <citation type="journal article" date="2021" name="Environ. Microbiol.">
        <title>Gene family expansions and transcriptome signatures uncover fungal adaptations to wood decay.</title>
        <authorList>
            <person name="Hage H."/>
            <person name="Miyauchi S."/>
            <person name="Viragh M."/>
            <person name="Drula E."/>
            <person name="Min B."/>
            <person name="Chaduli D."/>
            <person name="Navarro D."/>
            <person name="Favel A."/>
            <person name="Norest M."/>
            <person name="Lesage-Meessen L."/>
            <person name="Balint B."/>
            <person name="Merenyi Z."/>
            <person name="de Eugenio L."/>
            <person name="Morin E."/>
            <person name="Martinez A.T."/>
            <person name="Baldrian P."/>
            <person name="Stursova M."/>
            <person name="Martinez M.J."/>
            <person name="Novotny C."/>
            <person name="Magnuson J.K."/>
            <person name="Spatafora J.W."/>
            <person name="Maurice S."/>
            <person name="Pangilinan J."/>
            <person name="Andreopoulos W."/>
            <person name="LaButti K."/>
            <person name="Hundley H."/>
            <person name="Na H."/>
            <person name="Kuo A."/>
            <person name="Barry K."/>
            <person name="Lipzen A."/>
            <person name="Henrissat B."/>
            <person name="Riley R."/>
            <person name="Ahrendt S."/>
            <person name="Nagy L.G."/>
            <person name="Grigoriev I.V."/>
            <person name="Martin F."/>
            <person name="Rosso M.N."/>
        </authorList>
    </citation>
    <scope>NUCLEOTIDE SEQUENCE [LARGE SCALE GENOMIC DNA]</scope>
    <source>
        <strain evidence="2 3">CIRM-BRFM 1785</strain>
    </source>
</reference>
<evidence type="ECO:0000313" key="2">
    <source>
        <dbReference type="EMBL" id="KAH9830183.1"/>
    </source>
</evidence>
<dbReference type="RefSeq" id="XP_047773535.1">
    <property type="nucleotide sequence ID" value="XM_047918198.1"/>
</dbReference>
<dbReference type="Gene3D" id="1.20.5.340">
    <property type="match status" value="1"/>
</dbReference>
<dbReference type="SUPFAM" id="SSF90257">
    <property type="entry name" value="Myosin rod fragments"/>
    <property type="match status" value="1"/>
</dbReference>
<dbReference type="GeneID" id="71998930"/>
<sequence>MQSQRDSMSRLREENRKIRSDYDELQLRFDEEVYNGGSWKKDKERLETKIQDLTKAYDSSTAAQAEQQSQIVSLHSQVRELRSVLNDAEADRALLQKARRALQAELEAIKFDSVDSTKMSSETELQKLRLEKQDLERSLEEQNDRVAMAFERMKKAEGYATECQVELGKTRVENSELDKLNANLEKQIKELNLRIVDLETKSLNVPRPSATTSRRLESRIEELTNQLNQTSKDSSRLHRSVDKTARDARFQLAEAERQRQRLEEEVRSYEGKITSMRQAMDELQTSENSLQLAKRRAERENADLRQKSLNLEREVERLRSRLERPASSVLMGSPVSSPRK</sequence>
<dbReference type="Proteomes" id="UP000814176">
    <property type="component" value="Unassembled WGS sequence"/>
</dbReference>